<reference evidence="4" key="1">
    <citation type="submission" date="2014-04" db="EMBL/GenBank/DDBJ databases">
        <title>Evolutionary Origins and Diversification of the Mycorrhizal Mutualists.</title>
        <authorList>
            <consortium name="DOE Joint Genome Institute"/>
            <consortium name="Mycorrhizal Genomics Consortium"/>
            <person name="Kohler A."/>
            <person name="Kuo A."/>
            <person name="Nagy L.G."/>
            <person name="Floudas D."/>
            <person name="Copeland A."/>
            <person name="Barry K.W."/>
            <person name="Cichocki N."/>
            <person name="Veneault-Fourrey C."/>
            <person name="LaButti K."/>
            <person name="Lindquist E.A."/>
            <person name="Lipzen A."/>
            <person name="Lundell T."/>
            <person name="Morin E."/>
            <person name="Murat C."/>
            <person name="Riley R."/>
            <person name="Ohm R."/>
            <person name="Sun H."/>
            <person name="Tunlid A."/>
            <person name="Henrissat B."/>
            <person name="Grigoriev I.V."/>
            <person name="Hibbett D.S."/>
            <person name="Martin F."/>
        </authorList>
    </citation>
    <scope>NUCLEOTIDE SEQUENCE [LARGE SCALE GENOMIC DNA]</scope>
    <source>
        <strain evidence="4">FD-334 SS-4</strain>
    </source>
</reference>
<evidence type="ECO:0000313" key="3">
    <source>
        <dbReference type="EMBL" id="KJA20493.1"/>
    </source>
</evidence>
<dbReference type="Proteomes" id="UP000054270">
    <property type="component" value="Unassembled WGS sequence"/>
</dbReference>
<feature type="region of interest" description="Disordered" evidence="1">
    <location>
        <begin position="506"/>
        <end position="544"/>
    </location>
</feature>
<feature type="domain" description="F-box" evidence="2">
    <location>
        <begin position="1"/>
        <end position="46"/>
    </location>
</feature>
<dbReference type="PROSITE" id="PS50181">
    <property type="entry name" value="FBOX"/>
    <property type="match status" value="1"/>
</dbReference>
<dbReference type="OrthoDB" id="3202382at2759"/>
<feature type="compositionally biased region" description="Low complexity" evidence="1">
    <location>
        <begin position="403"/>
        <end position="436"/>
    </location>
</feature>
<evidence type="ECO:0000313" key="4">
    <source>
        <dbReference type="Proteomes" id="UP000054270"/>
    </source>
</evidence>
<organism evidence="3 4">
    <name type="scientific">Hypholoma sublateritium (strain FD-334 SS-4)</name>
    <dbReference type="NCBI Taxonomy" id="945553"/>
    <lineage>
        <taxon>Eukaryota</taxon>
        <taxon>Fungi</taxon>
        <taxon>Dikarya</taxon>
        <taxon>Basidiomycota</taxon>
        <taxon>Agaricomycotina</taxon>
        <taxon>Agaricomycetes</taxon>
        <taxon>Agaricomycetidae</taxon>
        <taxon>Agaricales</taxon>
        <taxon>Agaricineae</taxon>
        <taxon>Strophariaceae</taxon>
        <taxon>Hypholoma</taxon>
    </lineage>
</organism>
<keyword evidence="4" id="KW-1185">Reference proteome</keyword>
<proteinExistence type="predicted"/>
<dbReference type="InterPro" id="IPR001810">
    <property type="entry name" value="F-box_dom"/>
</dbReference>
<sequence>MGLGTLPYDLLLNISTYLDLRDVHALHLTCKAIYDASTTRPVYRKLANDLLRRCRALPLKGFQRISDLTTEALIHSVNKAAHYEKAWRVRAPRPISLEPHKNGINSHSNYMDVAPKGRLAAKMQKDGLKWYKIVSSPPGEEVDWLSPITSSYTLCATKSGKVVCWDVQSDTCLAEWNPGARWELWKCRVEFEERTVFFTMAKVLTGSYDDDRVMEFVLMRLTFSDGPSGESSPNPPIFSHVTEFRTTGVVMNVFLLDPSERLLSAFIWVSTSNTIGLYALPDWNKKEYVFIDTGIECVMSSNWSCILYQQHIVIHCEESDAAYQHFYPLSLLRNYVSKLSHARSTPVISRRVPPARTLKKKFIFPLILDTDLTDSEPDLDSDPQNNIFAYSANIPIQSVNVESSQQTSSSSPSSSSSSSSSSTVSSSSSIIPAPASSDNPNPYPFPPWYPESAHFVRQWWPSLPNIPRVSCTVVLLAAHDPHTHRTRFVLAQHYFRVPLDHTEWNDGLPPPVDPHGKRPARGPAPSPDTNDAAHPAQRSTTRERAQDDALMNLWYVSTPFEVVRVLDDTEEDDPDGMTDRPRPLVAVDFGHAVWVEYIDTDERRAARGSNSAEGPMPTVPVDGDPKCLRFVTFPPYSDEYIGEGGEDAVRAHAEAEVRTLETPAELDLATVETINIDQSQGAIILSDKTGRTFILCYE</sequence>
<dbReference type="AlphaFoldDB" id="A0A0D2MAT5"/>
<gene>
    <name evidence="3" type="ORF">HYPSUDRAFT_43199</name>
</gene>
<dbReference type="InterPro" id="IPR036047">
    <property type="entry name" value="F-box-like_dom_sf"/>
</dbReference>
<dbReference type="EMBL" id="KN817567">
    <property type="protein sequence ID" value="KJA20493.1"/>
    <property type="molecule type" value="Genomic_DNA"/>
</dbReference>
<evidence type="ECO:0000256" key="1">
    <source>
        <dbReference type="SAM" id="MobiDB-lite"/>
    </source>
</evidence>
<dbReference type="SUPFAM" id="SSF81383">
    <property type="entry name" value="F-box domain"/>
    <property type="match status" value="1"/>
</dbReference>
<feature type="region of interest" description="Disordered" evidence="1">
    <location>
        <begin position="401"/>
        <end position="436"/>
    </location>
</feature>
<dbReference type="Pfam" id="PF12937">
    <property type="entry name" value="F-box-like"/>
    <property type="match status" value="1"/>
</dbReference>
<accession>A0A0D2MAT5</accession>
<evidence type="ECO:0000259" key="2">
    <source>
        <dbReference type="PROSITE" id="PS50181"/>
    </source>
</evidence>
<protein>
    <recommendedName>
        <fullName evidence="2">F-box domain-containing protein</fullName>
    </recommendedName>
</protein>
<dbReference type="OMA" id="FPFPPWY"/>
<dbReference type="STRING" id="945553.A0A0D2MAT5"/>
<dbReference type="CDD" id="cd09917">
    <property type="entry name" value="F-box_SF"/>
    <property type="match status" value="1"/>
</dbReference>
<name>A0A0D2MAT5_HYPSF</name>